<dbReference type="Proteomes" id="UP000325273">
    <property type="component" value="Unassembled WGS sequence"/>
</dbReference>
<dbReference type="EMBL" id="VTUZ01000006">
    <property type="protein sequence ID" value="KAA1012598.1"/>
    <property type="molecule type" value="Genomic_DNA"/>
</dbReference>
<evidence type="ECO:0000313" key="2">
    <source>
        <dbReference type="Proteomes" id="UP000325273"/>
    </source>
</evidence>
<dbReference type="AlphaFoldDB" id="A0A5B0HC10"/>
<name>A0A5B0HC10_9BURK</name>
<keyword evidence="2" id="KW-1185">Reference proteome</keyword>
<gene>
    <name evidence="1" type="ORF">FVF58_11995</name>
</gene>
<organism evidence="1 2">
    <name type="scientific">Paraburkholderia panacisoli</name>
    <dbReference type="NCBI Taxonomy" id="2603818"/>
    <lineage>
        <taxon>Bacteria</taxon>
        <taxon>Pseudomonadati</taxon>
        <taxon>Pseudomonadota</taxon>
        <taxon>Betaproteobacteria</taxon>
        <taxon>Burkholderiales</taxon>
        <taxon>Burkholderiaceae</taxon>
        <taxon>Paraburkholderia</taxon>
    </lineage>
</organism>
<reference evidence="1 2" key="1">
    <citation type="submission" date="2019-08" db="EMBL/GenBank/DDBJ databases">
        <title>Paraburkholderia sp. DCY113.</title>
        <authorList>
            <person name="Kang J."/>
        </authorList>
    </citation>
    <scope>NUCLEOTIDE SEQUENCE [LARGE SCALE GENOMIC DNA]</scope>
    <source>
        <strain evidence="1 2">DCY113</strain>
    </source>
</reference>
<dbReference type="RefSeq" id="WP_149670116.1">
    <property type="nucleotide sequence ID" value="NZ_VTUZ01000006.1"/>
</dbReference>
<protein>
    <submittedName>
        <fullName evidence="1">Uncharacterized protein</fullName>
    </submittedName>
</protein>
<sequence>MSVANRRGSSARLSLVVNTLSAAAIPAVREATTGEPMPQGWFDEEVGYVGERPAGARVPAHGYRD</sequence>
<proteinExistence type="predicted"/>
<comment type="caution">
    <text evidence="1">The sequence shown here is derived from an EMBL/GenBank/DDBJ whole genome shotgun (WGS) entry which is preliminary data.</text>
</comment>
<accession>A0A5B0HC10</accession>
<evidence type="ECO:0000313" key="1">
    <source>
        <dbReference type="EMBL" id="KAA1012598.1"/>
    </source>
</evidence>